<accession>A0A317C9Z7</accession>
<gene>
    <name evidence="2" type="ORF">DKT75_13540</name>
</gene>
<dbReference type="PANTHER" id="PTHR42923">
    <property type="entry name" value="PROTOPORPHYRINOGEN OXIDASE"/>
    <property type="match status" value="1"/>
</dbReference>
<evidence type="ECO:0000313" key="3">
    <source>
        <dbReference type="Proteomes" id="UP000245506"/>
    </source>
</evidence>
<dbReference type="InterPro" id="IPR050464">
    <property type="entry name" value="Zeta_carotene_desat/Oxidored"/>
</dbReference>
<dbReference type="GO" id="GO:0016491">
    <property type="term" value="F:oxidoreductase activity"/>
    <property type="evidence" value="ECO:0007669"/>
    <property type="project" value="InterPro"/>
</dbReference>
<dbReference type="FunFam" id="1.10.405.20:FF:000001">
    <property type="entry name" value="Amine oxidase"/>
    <property type="match status" value="1"/>
</dbReference>
<reference evidence="2 3" key="1">
    <citation type="submission" date="2018-05" db="EMBL/GenBank/DDBJ databases">
        <title>Leucothrix arctica sp. nov., isolated from Arctic seawater.</title>
        <authorList>
            <person name="Choi A."/>
            <person name="Baek K."/>
        </authorList>
    </citation>
    <scope>NUCLEOTIDE SEQUENCE [LARGE SCALE GENOMIC DNA]</scope>
    <source>
        <strain evidence="2 3">IMCC9719</strain>
    </source>
</reference>
<dbReference type="SUPFAM" id="SSF51905">
    <property type="entry name" value="FAD/NAD(P)-binding domain"/>
    <property type="match status" value="1"/>
</dbReference>
<name>A0A317C9Z7_9GAMM</name>
<dbReference type="RefSeq" id="WP_109823969.1">
    <property type="nucleotide sequence ID" value="NZ_QGKL01000035.1"/>
</dbReference>
<dbReference type="AlphaFoldDB" id="A0A317C9Z7"/>
<proteinExistence type="predicted"/>
<dbReference type="InterPro" id="IPR036188">
    <property type="entry name" value="FAD/NAD-bd_sf"/>
</dbReference>
<sequence length="419" mass="46907">MSNIAIIGSGISGLICGHKLSPNHQVTVFEANDYIGGHTATIDVEVDGKPWAIDTGFIVFNDHTYPHFQGLMDELKVEYQETNMSFSVENASTGLVYNGNTLSSLFAQRSNFFKMKFWRLISEILRFNKRCKALNKGEIDPELSVKEFLDKEDFSPYFAENYILPMAAAIWSASLGEVEAFPLRFFIRFFDNHGLLNVVNRPQWFSIKGGSREYIPAVTAKFKDDIQLSTPVSKVLRTDDGVEITLGNGDVQHFDEVIFACHSNQALALLGDASEAEQSVLGAIPYRQNEVVLHTDRNMLPEIPEAVACWNYHLSGVAEDKAVAASVTYSMNLLQCLPEGAPEFCVSLNTTDRIDPSKILRTFHYDHPVFSRDMVAAQGRRNEICGQNKTHFCGAYWYSGFHEDGVRSAVDVALRFENA</sequence>
<dbReference type="PANTHER" id="PTHR42923:SF17">
    <property type="entry name" value="AMINE OXIDASE DOMAIN-CONTAINING PROTEIN"/>
    <property type="match status" value="1"/>
</dbReference>
<dbReference type="Proteomes" id="UP000245506">
    <property type="component" value="Unassembled WGS sequence"/>
</dbReference>
<organism evidence="2 3">
    <name type="scientific">Leucothrix arctica</name>
    <dbReference type="NCBI Taxonomy" id="1481894"/>
    <lineage>
        <taxon>Bacteria</taxon>
        <taxon>Pseudomonadati</taxon>
        <taxon>Pseudomonadota</taxon>
        <taxon>Gammaproteobacteria</taxon>
        <taxon>Thiotrichales</taxon>
        <taxon>Thiotrichaceae</taxon>
        <taxon>Leucothrix</taxon>
    </lineage>
</organism>
<dbReference type="OrthoDB" id="20837at2"/>
<dbReference type="Gene3D" id="3.50.50.60">
    <property type="entry name" value="FAD/NAD(P)-binding domain"/>
    <property type="match status" value="1"/>
</dbReference>
<dbReference type="InterPro" id="IPR002937">
    <property type="entry name" value="Amino_oxidase"/>
</dbReference>
<comment type="caution">
    <text evidence="2">The sequence shown here is derived from an EMBL/GenBank/DDBJ whole genome shotgun (WGS) entry which is preliminary data.</text>
</comment>
<keyword evidence="3" id="KW-1185">Reference proteome</keyword>
<dbReference type="Pfam" id="PF01593">
    <property type="entry name" value="Amino_oxidase"/>
    <property type="match status" value="1"/>
</dbReference>
<protein>
    <submittedName>
        <fullName evidence="2">FAD-dependent oxidoreductase</fullName>
    </submittedName>
</protein>
<feature type="domain" description="Amine oxidase" evidence="1">
    <location>
        <begin position="11"/>
        <end position="267"/>
    </location>
</feature>
<dbReference type="EMBL" id="QGKL01000035">
    <property type="protein sequence ID" value="PWQ95356.1"/>
    <property type="molecule type" value="Genomic_DNA"/>
</dbReference>
<evidence type="ECO:0000313" key="2">
    <source>
        <dbReference type="EMBL" id="PWQ95356.1"/>
    </source>
</evidence>
<evidence type="ECO:0000259" key="1">
    <source>
        <dbReference type="Pfam" id="PF01593"/>
    </source>
</evidence>